<dbReference type="GO" id="GO:0016787">
    <property type="term" value="F:hydrolase activity"/>
    <property type="evidence" value="ECO:0007669"/>
    <property type="project" value="UniProtKB-KW"/>
</dbReference>
<dbReference type="Gene3D" id="3.40.50.300">
    <property type="entry name" value="P-loop containing nucleotide triphosphate hydrolases"/>
    <property type="match status" value="1"/>
</dbReference>
<organism evidence="5 6">
    <name type="scientific">Mycolicibacter algericus</name>
    <name type="common">Mycobacterium algericum</name>
    <dbReference type="NCBI Taxonomy" id="1288388"/>
    <lineage>
        <taxon>Bacteria</taxon>
        <taxon>Bacillati</taxon>
        <taxon>Actinomycetota</taxon>
        <taxon>Actinomycetes</taxon>
        <taxon>Mycobacteriales</taxon>
        <taxon>Mycobacteriaceae</taxon>
        <taxon>Mycolicibacter</taxon>
    </lineage>
</organism>
<keyword evidence="2" id="KW-0378">Hydrolase</keyword>
<dbReference type="InterPro" id="IPR045455">
    <property type="entry name" value="NrS-1_pol-like_helicase"/>
</dbReference>
<evidence type="ECO:0000313" key="5">
    <source>
        <dbReference type="EMBL" id="GFG83371.1"/>
    </source>
</evidence>
<name>A0A7I9Y3Y5_MYCAL</name>
<evidence type="ECO:0000259" key="4">
    <source>
        <dbReference type="PROSITE" id="PS51206"/>
    </source>
</evidence>
<dbReference type="AlphaFoldDB" id="A0A7I9Y3Y5"/>
<dbReference type="InterPro" id="IPR051620">
    <property type="entry name" value="ORF904-like_C"/>
</dbReference>
<dbReference type="NCBIfam" id="TIGR01613">
    <property type="entry name" value="primase_Cterm"/>
    <property type="match status" value="1"/>
</dbReference>
<accession>A0A7I9Y3Y5</accession>
<gene>
    <name evidence="5" type="ORF">MALGJ_00470</name>
</gene>
<dbReference type="PROSITE" id="PS51206">
    <property type="entry name" value="SF3_HELICASE_1"/>
    <property type="match status" value="1"/>
</dbReference>
<keyword evidence="3" id="KW-0067">ATP-binding</keyword>
<evidence type="ECO:0000313" key="6">
    <source>
        <dbReference type="Proteomes" id="UP000465305"/>
    </source>
</evidence>
<dbReference type="InterPro" id="IPR014015">
    <property type="entry name" value="Helicase_SF3_DNA-vir"/>
</dbReference>
<reference evidence="5 6" key="1">
    <citation type="journal article" date="2019" name="Emerg. Microbes Infect.">
        <title>Comprehensive subspecies identification of 175 nontuberculous mycobacteria species based on 7547 genomic profiles.</title>
        <authorList>
            <person name="Matsumoto Y."/>
            <person name="Kinjo T."/>
            <person name="Motooka D."/>
            <person name="Nabeya D."/>
            <person name="Jung N."/>
            <person name="Uechi K."/>
            <person name="Horii T."/>
            <person name="Iida T."/>
            <person name="Fujita J."/>
            <person name="Nakamura S."/>
        </authorList>
    </citation>
    <scope>NUCLEOTIDE SEQUENCE [LARGE SCALE GENOMIC DNA]</scope>
    <source>
        <strain evidence="5 6">JCM 30723</strain>
    </source>
</reference>
<evidence type="ECO:0000256" key="1">
    <source>
        <dbReference type="ARBA" id="ARBA00022741"/>
    </source>
</evidence>
<protein>
    <recommendedName>
        <fullName evidence="4">SF3 helicase domain-containing protein</fullName>
    </recommendedName>
</protein>
<dbReference type="Proteomes" id="UP000465305">
    <property type="component" value="Unassembled WGS sequence"/>
</dbReference>
<dbReference type="InterPro" id="IPR006500">
    <property type="entry name" value="Helicase_put_C_phage/plasmid"/>
</dbReference>
<dbReference type="EMBL" id="BLKY01000001">
    <property type="protein sequence ID" value="GFG83371.1"/>
    <property type="molecule type" value="Genomic_DNA"/>
</dbReference>
<proteinExistence type="predicted"/>
<dbReference type="InterPro" id="IPR027417">
    <property type="entry name" value="P-loop_NTPase"/>
</dbReference>
<dbReference type="PANTHER" id="PTHR35372:SF2">
    <property type="entry name" value="SF3 HELICASE DOMAIN-CONTAINING PROTEIN"/>
    <property type="match status" value="1"/>
</dbReference>
<comment type="caution">
    <text evidence="5">The sequence shown here is derived from an EMBL/GenBank/DDBJ whole genome shotgun (WGS) entry which is preliminary data.</text>
</comment>
<dbReference type="Pfam" id="PF19263">
    <property type="entry name" value="DUF5906"/>
    <property type="match status" value="1"/>
</dbReference>
<dbReference type="Pfam" id="PF08706">
    <property type="entry name" value="D5_N"/>
    <property type="match status" value="1"/>
</dbReference>
<feature type="domain" description="SF3 helicase" evidence="4">
    <location>
        <begin position="78"/>
        <end position="236"/>
    </location>
</feature>
<dbReference type="SUPFAM" id="SSF52540">
    <property type="entry name" value="P-loop containing nucleoside triphosphate hydrolases"/>
    <property type="match status" value="1"/>
</dbReference>
<dbReference type="InterPro" id="IPR014818">
    <property type="entry name" value="Phage/plasmid_primase_P4_C"/>
</dbReference>
<dbReference type="GO" id="GO:0005524">
    <property type="term" value="F:ATP binding"/>
    <property type="evidence" value="ECO:0007669"/>
    <property type="project" value="UniProtKB-KW"/>
</dbReference>
<keyword evidence="1" id="KW-0547">Nucleotide-binding</keyword>
<dbReference type="PANTHER" id="PTHR35372">
    <property type="entry name" value="ATP BINDING PROTEIN-RELATED"/>
    <property type="match status" value="1"/>
</dbReference>
<sequence length="365" mass="40562">MVALARRNPAMRITRDRLDADPYLLNTPSGVIDLRTATLTPHTPHGWHTKITGAAYDRDLPAPRWHQFLHTTFGGDDELIRYVQRLAGYAAIGEVTHHVLPFLFGAGQNGKSVLLDVLVDVLGDYALTAPANFLLAGQTKHETEIARLNGARLVVCSEVNQESRFDEAKIKSLTGGDKITGRFMRQDFFDFTPSHTLFLAGNHQPQVSAGGKSFWRRLRLIPFRHEVPAEQRNENLARELVDHEGPAILAWITAGTVDMLTGGLDEPSSVAAATGEYEEQEDALKRFLDECCHLGGGITVKTKTSVVLARYQRWARENGETEMGAKVLSRELANRFGIRSVASNGVRFYNSVALVSEESEQRWND</sequence>
<evidence type="ECO:0000256" key="2">
    <source>
        <dbReference type="ARBA" id="ARBA00022801"/>
    </source>
</evidence>
<evidence type="ECO:0000256" key="3">
    <source>
        <dbReference type="ARBA" id="ARBA00022840"/>
    </source>
</evidence>